<keyword evidence="2" id="KW-1133">Transmembrane helix</keyword>
<keyword evidence="2" id="KW-0812">Transmembrane</keyword>
<dbReference type="Pfam" id="PF09919">
    <property type="entry name" value="DUF2149"/>
    <property type="match status" value="1"/>
</dbReference>
<dbReference type="EMBL" id="BAAFZP010000002">
    <property type="protein sequence ID" value="GAB1583455.1"/>
    <property type="molecule type" value="Genomic_DNA"/>
</dbReference>
<keyword evidence="2" id="KW-0472">Membrane</keyword>
<protein>
    <recommendedName>
        <fullName evidence="5">DUF2149 domain-containing protein</fullName>
    </recommendedName>
</protein>
<evidence type="ECO:0000313" key="3">
    <source>
        <dbReference type="EMBL" id="GAB1583455.1"/>
    </source>
</evidence>
<dbReference type="RefSeq" id="WP_407866070.1">
    <property type="nucleotide sequence ID" value="NZ_BAAFZP010000002.1"/>
</dbReference>
<dbReference type="Proteomes" id="UP001628091">
    <property type="component" value="Unassembled WGS sequence"/>
</dbReference>
<comment type="caution">
    <text evidence="3">The sequence shown here is derived from an EMBL/GenBank/DDBJ whole genome shotgun (WGS) entry which is preliminary data.</text>
</comment>
<feature type="region of interest" description="Disordered" evidence="1">
    <location>
        <begin position="106"/>
        <end position="133"/>
    </location>
</feature>
<name>A0ABQ0H3E8_9HYPH</name>
<evidence type="ECO:0000256" key="2">
    <source>
        <dbReference type="SAM" id="Phobius"/>
    </source>
</evidence>
<dbReference type="InterPro" id="IPR018676">
    <property type="entry name" value="DUF2149"/>
</dbReference>
<gene>
    <name evidence="3" type="ORF">PPNSA23_33980</name>
</gene>
<reference evidence="3 4" key="1">
    <citation type="submission" date="2024-10" db="EMBL/GenBank/DDBJ databases">
        <title>Isolation, draft genome sequencing and identification of Phyllobacterium sp. NSA23, isolated from leaf soil.</title>
        <authorList>
            <person name="Akita H."/>
        </authorList>
    </citation>
    <scope>NUCLEOTIDE SEQUENCE [LARGE SCALE GENOMIC DNA]</scope>
    <source>
        <strain evidence="3 4">NSA23</strain>
    </source>
</reference>
<keyword evidence="4" id="KW-1185">Reference proteome</keyword>
<proteinExistence type="predicted"/>
<evidence type="ECO:0000313" key="4">
    <source>
        <dbReference type="Proteomes" id="UP001628091"/>
    </source>
</evidence>
<evidence type="ECO:0008006" key="5">
    <source>
        <dbReference type="Google" id="ProtNLM"/>
    </source>
</evidence>
<accession>A0ABQ0H3E8</accession>
<sequence>MRFLDHDDSDDPILSVVNLIDLFLVVIGILMITIVTNPLNPFSSEKVTVIENPGEADMRITVKDGRELTRFEANGKIGEGQGSAPASPIASMTAAWSTCPRTPASQLSDGSCGTAKGDKACLPFPRQARPSKD</sequence>
<evidence type="ECO:0000256" key="1">
    <source>
        <dbReference type="SAM" id="MobiDB-lite"/>
    </source>
</evidence>
<organism evidence="3 4">
    <name type="scientific">Phyllobacterium phragmitis</name>
    <dbReference type="NCBI Taxonomy" id="2670329"/>
    <lineage>
        <taxon>Bacteria</taxon>
        <taxon>Pseudomonadati</taxon>
        <taxon>Pseudomonadota</taxon>
        <taxon>Alphaproteobacteria</taxon>
        <taxon>Hyphomicrobiales</taxon>
        <taxon>Phyllobacteriaceae</taxon>
        <taxon>Phyllobacterium</taxon>
    </lineage>
</organism>
<feature type="transmembrane region" description="Helical" evidence="2">
    <location>
        <begin position="12"/>
        <end position="36"/>
    </location>
</feature>